<comment type="caution">
    <text evidence="1">The sequence shown here is derived from an EMBL/GenBank/DDBJ whole genome shotgun (WGS) entry which is preliminary data.</text>
</comment>
<evidence type="ECO:0000313" key="2">
    <source>
        <dbReference type="Proteomes" id="UP000053237"/>
    </source>
</evidence>
<reference evidence="1 2" key="1">
    <citation type="submission" date="2012-05" db="EMBL/GenBank/DDBJ databases">
        <title>Recombination and specialization in a pathogen metapopulation.</title>
        <authorList>
            <person name="Gardiner A."/>
            <person name="Kemen E."/>
            <person name="Schultz-Larsen T."/>
            <person name="MacLean D."/>
            <person name="Van Oosterhout C."/>
            <person name="Jones J.D.G."/>
        </authorList>
    </citation>
    <scope>NUCLEOTIDE SEQUENCE [LARGE SCALE GENOMIC DNA]</scope>
    <source>
        <strain evidence="1 2">Ac Nc2</strain>
    </source>
</reference>
<dbReference type="AlphaFoldDB" id="A0A024FY90"/>
<organism evidence="1 2">
    <name type="scientific">Albugo candida</name>
    <dbReference type="NCBI Taxonomy" id="65357"/>
    <lineage>
        <taxon>Eukaryota</taxon>
        <taxon>Sar</taxon>
        <taxon>Stramenopiles</taxon>
        <taxon>Oomycota</taxon>
        <taxon>Peronosporomycetes</taxon>
        <taxon>Albuginales</taxon>
        <taxon>Albuginaceae</taxon>
        <taxon>Albugo</taxon>
    </lineage>
</organism>
<dbReference type="InParanoid" id="A0A024FY90"/>
<gene>
    <name evidence="1" type="ORF">BN9_132330</name>
</gene>
<keyword evidence="2" id="KW-1185">Reference proteome</keyword>
<dbReference type="EMBL" id="CAIX01001405">
    <property type="protein sequence ID" value="CCI11634.1"/>
    <property type="molecule type" value="Genomic_DNA"/>
</dbReference>
<evidence type="ECO:0000313" key="1">
    <source>
        <dbReference type="EMBL" id="CCI11634.1"/>
    </source>
</evidence>
<protein>
    <submittedName>
        <fullName evidence="1">Uncharacterized protein</fullName>
    </submittedName>
</protein>
<name>A0A024FY90_9STRA</name>
<sequence>MERKLLENNDGSLTISKRGRFQEPCNDIYVKMLLGSETALDFQVTFSNHEVIKLSAKDYIVSEGDKCTILMEKSDDDEIWVLGLTITRYKSITVKTTGSDTMHYFVERPQHQRDSCDPIPYFAMSSEY</sequence>
<accession>A0A024FY90</accession>
<proteinExistence type="predicted"/>
<dbReference type="Proteomes" id="UP000053237">
    <property type="component" value="Unassembled WGS sequence"/>
</dbReference>